<reference evidence="3 4" key="1">
    <citation type="submission" date="2018-06" db="EMBL/GenBank/DDBJ databases">
        <title>A transcriptomic atlas of mushroom development highlights an independent origin of complex multicellularity.</title>
        <authorList>
            <consortium name="DOE Joint Genome Institute"/>
            <person name="Krizsan K."/>
            <person name="Almasi E."/>
            <person name="Merenyi Z."/>
            <person name="Sahu N."/>
            <person name="Viragh M."/>
            <person name="Koszo T."/>
            <person name="Mondo S."/>
            <person name="Kiss B."/>
            <person name="Balint B."/>
            <person name="Kues U."/>
            <person name="Barry K."/>
            <person name="Hegedus J.C."/>
            <person name="Henrissat B."/>
            <person name="Johnson J."/>
            <person name="Lipzen A."/>
            <person name="Ohm R."/>
            <person name="Nagy I."/>
            <person name="Pangilinan J."/>
            <person name="Yan J."/>
            <person name="Xiong Y."/>
            <person name="Grigoriev I.V."/>
            <person name="Hibbett D.S."/>
            <person name="Nagy L.G."/>
        </authorList>
    </citation>
    <scope>NUCLEOTIDE SEQUENCE [LARGE SCALE GENOMIC DNA]</scope>
    <source>
        <strain evidence="3 4">SZMC22713</strain>
    </source>
</reference>
<evidence type="ECO:0000313" key="3">
    <source>
        <dbReference type="EMBL" id="TDL29069.1"/>
    </source>
</evidence>
<dbReference type="AlphaFoldDB" id="A0A4R5XDD7"/>
<evidence type="ECO:0000256" key="1">
    <source>
        <dbReference type="SAM" id="MobiDB-lite"/>
    </source>
</evidence>
<accession>A0A4R5XDD7</accession>
<organism evidence="3 4">
    <name type="scientific">Rickenella mellea</name>
    <dbReference type="NCBI Taxonomy" id="50990"/>
    <lineage>
        <taxon>Eukaryota</taxon>
        <taxon>Fungi</taxon>
        <taxon>Dikarya</taxon>
        <taxon>Basidiomycota</taxon>
        <taxon>Agaricomycotina</taxon>
        <taxon>Agaricomycetes</taxon>
        <taxon>Hymenochaetales</taxon>
        <taxon>Rickenellaceae</taxon>
        <taxon>Rickenella</taxon>
    </lineage>
</organism>
<dbReference type="Proteomes" id="UP000294933">
    <property type="component" value="Unassembled WGS sequence"/>
</dbReference>
<keyword evidence="4" id="KW-1185">Reference proteome</keyword>
<dbReference type="STRING" id="50990.A0A4R5XDD7"/>
<protein>
    <recommendedName>
        <fullName evidence="2">DUF7330 domain-containing protein</fullName>
    </recommendedName>
</protein>
<dbReference type="Pfam" id="PF24016">
    <property type="entry name" value="DUF7330"/>
    <property type="match status" value="1"/>
</dbReference>
<gene>
    <name evidence="3" type="ORF">BD410DRAFT_779352</name>
</gene>
<dbReference type="OrthoDB" id="5289249at2759"/>
<evidence type="ECO:0000313" key="4">
    <source>
        <dbReference type="Proteomes" id="UP000294933"/>
    </source>
</evidence>
<proteinExistence type="predicted"/>
<dbReference type="VEuPathDB" id="FungiDB:BD410DRAFT_779352"/>
<name>A0A4R5XDD7_9AGAM</name>
<feature type="compositionally biased region" description="Low complexity" evidence="1">
    <location>
        <begin position="245"/>
        <end position="263"/>
    </location>
</feature>
<feature type="domain" description="DUF7330" evidence="2">
    <location>
        <begin position="41"/>
        <end position="231"/>
    </location>
</feature>
<feature type="compositionally biased region" description="Basic and acidic residues" evidence="1">
    <location>
        <begin position="1"/>
        <end position="10"/>
    </location>
</feature>
<evidence type="ECO:0000259" key="2">
    <source>
        <dbReference type="Pfam" id="PF24016"/>
    </source>
</evidence>
<dbReference type="InterPro" id="IPR055754">
    <property type="entry name" value="DUF7330"/>
</dbReference>
<feature type="region of interest" description="Disordered" evidence="1">
    <location>
        <begin position="1"/>
        <end position="33"/>
    </location>
</feature>
<feature type="region of interest" description="Disordered" evidence="1">
    <location>
        <begin position="239"/>
        <end position="263"/>
    </location>
</feature>
<sequence length="305" mass="33798">MLDVSSKDQEPAQPAGPESPPSYTSAPERVLNEPPSMRRHNFLFIKREFFPVHGTWVINPELTVPEAFLPPIPPNTVRKNLKLVSDFRSIDADIWVVPGGRNEIDGRVNQANGIVGLENCQPTTIEGCAGLGCIMRMHVETPFQLKAGSEFWKVTVGLPRTFTGPVTFKSEFGKLILSPAIEPRVTIFSDVNNTVKGFFGDFEASGYSQGDWKGSSLELTSFWYTYVYYLDELDKVQPPQPVPVPQSQSPAHPQSPSSSPSQPSQVWRMPLWLKLALLAVMISAVKSMLGPGAPPKRNPPWWQLG</sequence>
<dbReference type="EMBL" id="ML170156">
    <property type="protein sequence ID" value="TDL29069.1"/>
    <property type="molecule type" value="Genomic_DNA"/>
</dbReference>